<dbReference type="PROSITE" id="PS51679">
    <property type="entry name" value="SAM_MT_C5"/>
    <property type="match status" value="1"/>
</dbReference>
<sequence>MRFGSVCSGIEAASVAWEPLGMSPAWFSEIEKFPGEVLRYHWPYVRNLGDMTRIPAIIAENQADAPDILVGGTPCQAFSIAGLRNGLGDERGQLTLSFVELANVIDSVRSTNGEQPAIIVWENVPGVLSSKDNAFGCFLAGLAGEDDPLQPSGKKWTNAGYVSGPQRTVAWRVLDAQYFGVAQRRRRVFVIASARTDACPAKILIEPDSVRRDLEPRGTAGKTVTGKSGIRVVIGSHWDSGVNPHPTLNQSHNVGGIGMSNQEIFSQRGSGLVSTYRLLSFGEYRTDDISSTLRARDDKSATDLITTQGAVRRLTPVECERLQGFPDNHTQIPWNGKAAADCPDGHRYRVIGNSMAVSVMAWIGKRILMQTRQQ</sequence>
<comment type="catalytic activity">
    <reaction evidence="5 8">
        <text>a 2'-deoxycytidine in DNA + S-adenosyl-L-methionine = a 5-methyl-2'-deoxycytidine in DNA + S-adenosyl-L-homocysteine + H(+)</text>
        <dbReference type="Rhea" id="RHEA:13681"/>
        <dbReference type="Rhea" id="RHEA-COMP:11369"/>
        <dbReference type="Rhea" id="RHEA-COMP:11370"/>
        <dbReference type="ChEBI" id="CHEBI:15378"/>
        <dbReference type="ChEBI" id="CHEBI:57856"/>
        <dbReference type="ChEBI" id="CHEBI:59789"/>
        <dbReference type="ChEBI" id="CHEBI:85452"/>
        <dbReference type="ChEBI" id="CHEBI:85454"/>
        <dbReference type="EC" id="2.1.1.37"/>
    </reaction>
</comment>
<keyword evidence="3 6" id="KW-0949">S-adenosyl-L-methionine</keyword>
<evidence type="ECO:0000256" key="3">
    <source>
        <dbReference type="ARBA" id="ARBA00022691"/>
    </source>
</evidence>
<evidence type="ECO:0000313" key="9">
    <source>
        <dbReference type="EMBL" id="QTL41712.1"/>
    </source>
</evidence>
<comment type="similarity">
    <text evidence="6 7">Belongs to the class I-like SAM-binding methyltransferase superfamily. C5-methyltransferase family.</text>
</comment>
<dbReference type="SUPFAM" id="SSF53335">
    <property type="entry name" value="S-adenosyl-L-methionine-dependent methyltransferases"/>
    <property type="match status" value="1"/>
</dbReference>
<accession>A0ABX7VQ86</accession>
<evidence type="ECO:0000256" key="1">
    <source>
        <dbReference type="ARBA" id="ARBA00022603"/>
    </source>
</evidence>
<dbReference type="PANTHER" id="PTHR46098:SF1">
    <property type="entry name" value="TRNA (CYTOSINE(38)-C(5))-METHYLTRANSFERASE"/>
    <property type="match status" value="1"/>
</dbReference>
<evidence type="ECO:0000256" key="6">
    <source>
        <dbReference type="PROSITE-ProRule" id="PRU01016"/>
    </source>
</evidence>
<dbReference type="GO" id="GO:0032259">
    <property type="term" value="P:methylation"/>
    <property type="evidence" value="ECO:0007669"/>
    <property type="project" value="UniProtKB-KW"/>
</dbReference>
<dbReference type="PROSITE" id="PS00094">
    <property type="entry name" value="C5_MTASE_1"/>
    <property type="match status" value="1"/>
</dbReference>
<keyword evidence="4" id="KW-0680">Restriction system</keyword>
<dbReference type="Proteomes" id="UP000665047">
    <property type="component" value="Chromosome"/>
</dbReference>
<evidence type="ECO:0000313" key="10">
    <source>
        <dbReference type="Proteomes" id="UP000665047"/>
    </source>
</evidence>
<evidence type="ECO:0000256" key="5">
    <source>
        <dbReference type="ARBA" id="ARBA00047422"/>
    </source>
</evidence>
<evidence type="ECO:0000256" key="4">
    <source>
        <dbReference type="ARBA" id="ARBA00022747"/>
    </source>
</evidence>
<dbReference type="InterPro" id="IPR029063">
    <property type="entry name" value="SAM-dependent_MTases_sf"/>
</dbReference>
<gene>
    <name evidence="9" type="ORF">HGO23_11380</name>
</gene>
<dbReference type="Gene3D" id="3.40.50.150">
    <property type="entry name" value="Vaccinia Virus protein VP39"/>
    <property type="match status" value="1"/>
</dbReference>
<proteinExistence type="inferred from homology"/>
<evidence type="ECO:0000256" key="2">
    <source>
        <dbReference type="ARBA" id="ARBA00022679"/>
    </source>
</evidence>
<organism evidence="9 10">
    <name type="scientific">Xenorhabdus budapestensis</name>
    <dbReference type="NCBI Taxonomy" id="290110"/>
    <lineage>
        <taxon>Bacteria</taxon>
        <taxon>Pseudomonadati</taxon>
        <taxon>Pseudomonadota</taxon>
        <taxon>Gammaproteobacteria</taxon>
        <taxon>Enterobacterales</taxon>
        <taxon>Morganellaceae</taxon>
        <taxon>Xenorhabdus</taxon>
    </lineage>
</organism>
<dbReference type="InterPro" id="IPR050750">
    <property type="entry name" value="C5-MTase"/>
</dbReference>
<dbReference type="EMBL" id="CP072455">
    <property type="protein sequence ID" value="QTL41712.1"/>
    <property type="molecule type" value="Genomic_DNA"/>
</dbReference>
<protein>
    <recommendedName>
        <fullName evidence="8">Cytosine-specific methyltransferase</fullName>
        <ecNumber evidence="8">2.1.1.37</ecNumber>
    </recommendedName>
</protein>
<evidence type="ECO:0000256" key="7">
    <source>
        <dbReference type="RuleBase" id="RU000416"/>
    </source>
</evidence>
<evidence type="ECO:0000256" key="8">
    <source>
        <dbReference type="RuleBase" id="RU000417"/>
    </source>
</evidence>
<reference evidence="9 10" key="1">
    <citation type="submission" date="2021-03" db="EMBL/GenBank/DDBJ databases">
        <title>Complete Genome Sequence Data of Xenorhabdus budapestensis strain C72, a Candidate Biological Control Agent, from China.</title>
        <authorList>
            <person name="LI B."/>
            <person name="WANG S."/>
            <person name="QIU D."/>
        </authorList>
    </citation>
    <scope>NUCLEOTIDE SEQUENCE [LARGE SCALE GENOMIC DNA]</scope>
    <source>
        <strain evidence="9 10">C-7-2</strain>
    </source>
</reference>
<dbReference type="Gene3D" id="3.90.120.10">
    <property type="entry name" value="DNA Methylase, subunit A, domain 2"/>
    <property type="match status" value="1"/>
</dbReference>
<dbReference type="Pfam" id="PF00145">
    <property type="entry name" value="DNA_methylase"/>
    <property type="match status" value="1"/>
</dbReference>
<feature type="active site" evidence="6">
    <location>
        <position position="75"/>
    </location>
</feature>
<name>A0ABX7VQ86_XENBU</name>
<dbReference type="InterPro" id="IPR018117">
    <property type="entry name" value="C5_DNA_meth_AS"/>
</dbReference>
<dbReference type="EC" id="2.1.1.37" evidence="8"/>
<keyword evidence="10" id="KW-1185">Reference proteome</keyword>
<dbReference type="PRINTS" id="PR00105">
    <property type="entry name" value="C5METTRFRASE"/>
</dbReference>
<dbReference type="InterPro" id="IPR001525">
    <property type="entry name" value="C5_MeTfrase"/>
</dbReference>
<dbReference type="NCBIfam" id="TIGR00675">
    <property type="entry name" value="dcm"/>
    <property type="match status" value="1"/>
</dbReference>
<dbReference type="PANTHER" id="PTHR46098">
    <property type="entry name" value="TRNA (CYTOSINE(38)-C(5))-METHYLTRANSFERASE"/>
    <property type="match status" value="1"/>
</dbReference>
<keyword evidence="2 6" id="KW-0808">Transferase</keyword>
<keyword evidence="1 6" id="KW-0489">Methyltransferase</keyword>
<dbReference type="GO" id="GO:0008168">
    <property type="term" value="F:methyltransferase activity"/>
    <property type="evidence" value="ECO:0007669"/>
    <property type="project" value="UniProtKB-KW"/>
</dbReference>